<keyword evidence="4" id="KW-0770">Synapse</keyword>
<keyword evidence="9" id="KW-0407">Ion channel</keyword>
<sequence>MTFPAEKSDCQSGKARLLGKLKDYNKLLAPEGPEGGAVNVTHGMDLKRIISLDNQVLLLDTYLSLTWIDNQLVWDPDDFDGLELIRIPSEKLWQPDIMLENNADQFNGLHSGDINMVITYDGMVFYTPPVKTASFCKVNYKNLKQGDVITCTLTFLSWTYDGDALNLMNLDDVISTGNLDKDFNTHWKFVTSNVKRDIQYDPCCVEPYVKIKYIIKLRYVP</sequence>
<comment type="subcellular location">
    <subcellularLocation>
        <location evidence="10">Synaptic cell membrane</location>
        <topology evidence="10">Multi-pass membrane protein</topology>
    </subcellularLocation>
</comment>
<dbReference type="InterPro" id="IPR036734">
    <property type="entry name" value="Neur_chan_lig-bd_sf"/>
</dbReference>
<proteinExistence type="predicted"/>
<evidence type="ECO:0000256" key="10">
    <source>
        <dbReference type="ARBA" id="ARBA00034099"/>
    </source>
</evidence>
<evidence type="ECO:0000256" key="6">
    <source>
        <dbReference type="ARBA" id="ARBA00023136"/>
    </source>
</evidence>
<dbReference type="Gene3D" id="2.70.170.10">
    <property type="entry name" value="Neurotransmitter-gated ion-channel ligand-binding domain"/>
    <property type="match status" value="1"/>
</dbReference>
<keyword evidence="3" id="KW-0812">Transmembrane</keyword>
<keyword evidence="1" id="KW-0813">Transport</keyword>
<evidence type="ECO:0000256" key="4">
    <source>
        <dbReference type="ARBA" id="ARBA00023018"/>
    </source>
</evidence>
<accession>A0ABY7FKU7</accession>
<evidence type="ECO:0000256" key="7">
    <source>
        <dbReference type="ARBA" id="ARBA00023170"/>
    </source>
</evidence>
<evidence type="ECO:0000313" key="13">
    <source>
        <dbReference type="Proteomes" id="UP001164746"/>
    </source>
</evidence>
<dbReference type="InterPro" id="IPR002394">
    <property type="entry name" value="Nicotinic_acetylcholine_rcpt"/>
</dbReference>
<dbReference type="InterPro" id="IPR006201">
    <property type="entry name" value="Neur_channel"/>
</dbReference>
<evidence type="ECO:0000259" key="11">
    <source>
        <dbReference type="Pfam" id="PF02931"/>
    </source>
</evidence>
<name>A0ABY7FKU7_MYAAR</name>
<keyword evidence="5" id="KW-0406">Ion transport</keyword>
<dbReference type="PANTHER" id="PTHR18945">
    <property type="entry name" value="NEUROTRANSMITTER GATED ION CHANNEL"/>
    <property type="match status" value="1"/>
</dbReference>
<evidence type="ECO:0000256" key="3">
    <source>
        <dbReference type="ARBA" id="ARBA00022692"/>
    </source>
</evidence>
<evidence type="ECO:0000256" key="2">
    <source>
        <dbReference type="ARBA" id="ARBA00022475"/>
    </source>
</evidence>
<protein>
    <submittedName>
        <fullName evidence="12">ACH10-like protein</fullName>
    </submittedName>
</protein>
<feature type="domain" description="Neurotransmitter-gated ion-channel ligand-binding" evidence="11">
    <location>
        <begin position="17"/>
        <end position="218"/>
    </location>
</feature>
<dbReference type="EMBL" id="CP111022">
    <property type="protein sequence ID" value="WAR19841.1"/>
    <property type="molecule type" value="Genomic_DNA"/>
</dbReference>
<dbReference type="InterPro" id="IPR006202">
    <property type="entry name" value="Neur_chan_lig-bd"/>
</dbReference>
<reference evidence="12" key="1">
    <citation type="submission" date="2022-11" db="EMBL/GenBank/DDBJ databases">
        <title>Centuries of genome instability and evolution in soft-shell clam transmissible cancer (bioRxiv).</title>
        <authorList>
            <person name="Hart S.F.M."/>
            <person name="Yonemitsu M.A."/>
            <person name="Giersch R.M."/>
            <person name="Beal B.F."/>
            <person name="Arriagada G."/>
            <person name="Davis B.W."/>
            <person name="Ostrander E.A."/>
            <person name="Goff S.P."/>
            <person name="Metzger M.J."/>
        </authorList>
    </citation>
    <scope>NUCLEOTIDE SEQUENCE</scope>
    <source>
        <strain evidence="12">MELC-2E11</strain>
        <tissue evidence="12">Siphon/mantle</tissue>
    </source>
</reference>
<evidence type="ECO:0000256" key="5">
    <source>
        <dbReference type="ARBA" id="ARBA00023065"/>
    </source>
</evidence>
<evidence type="ECO:0000256" key="1">
    <source>
        <dbReference type="ARBA" id="ARBA00022448"/>
    </source>
</evidence>
<keyword evidence="7" id="KW-0675">Receptor</keyword>
<dbReference type="PRINTS" id="PR00254">
    <property type="entry name" value="NICOTINICR"/>
</dbReference>
<keyword evidence="6" id="KW-0472">Membrane</keyword>
<organism evidence="12 13">
    <name type="scientific">Mya arenaria</name>
    <name type="common">Soft-shell clam</name>
    <dbReference type="NCBI Taxonomy" id="6604"/>
    <lineage>
        <taxon>Eukaryota</taxon>
        <taxon>Metazoa</taxon>
        <taxon>Spiralia</taxon>
        <taxon>Lophotrochozoa</taxon>
        <taxon>Mollusca</taxon>
        <taxon>Bivalvia</taxon>
        <taxon>Autobranchia</taxon>
        <taxon>Heteroconchia</taxon>
        <taxon>Euheterodonta</taxon>
        <taxon>Imparidentia</taxon>
        <taxon>Neoheterodontei</taxon>
        <taxon>Myida</taxon>
        <taxon>Myoidea</taxon>
        <taxon>Myidae</taxon>
        <taxon>Mya</taxon>
    </lineage>
</organism>
<evidence type="ECO:0000256" key="9">
    <source>
        <dbReference type="ARBA" id="ARBA00023303"/>
    </source>
</evidence>
<keyword evidence="13" id="KW-1185">Reference proteome</keyword>
<dbReference type="Proteomes" id="UP001164746">
    <property type="component" value="Chromosome 11"/>
</dbReference>
<keyword evidence="8" id="KW-1071">Ligand-gated ion channel</keyword>
<dbReference type="Pfam" id="PF02931">
    <property type="entry name" value="Neur_chan_LBD"/>
    <property type="match status" value="1"/>
</dbReference>
<keyword evidence="2" id="KW-1003">Cell membrane</keyword>
<evidence type="ECO:0000256" key="8">
    <source>
        <dbReference type="ARBA" id="ARBA00023286"/>
    </source>
</evidence>
<dbReference type="SUPFAM" id="SSF63712">
    <property type="entry name" value="Nicotinic receptor ligand binding domain-like"/>
    <property type="match status" value="1"/>
</dbReference>
<evidence type="ECO:0000313" key="12">
    <source>
        <dbReference type="EMBL" id="WAR19841.1"/>
    </source>
</evidence>
<gene>
    <name evidence="12" type="ORF">MAR_001679</name>
</gene>